<dbReference type="Proteomes" id="UP000006038">
    <property type="component" value="Unassembled WGS sequence"/>
</dbReference>
<dbReference type="eggNOG" id="ENOG502SF1C">
    <property type="taxonomic scope" value="Eukaryota"/>
</dbReference>
<proteinExistence type="predicted"/>
<accession>J3L8L4</accession>
<dbReference type="AlphaFoldDB" id="J3L8L4"/>
<dbReference type="EnsemblPlants" id="OB0261G10020.1">
    <property type="protein sequence ID" value="OB0261G10020.1"/>
    <property type="gene ID" value="OB0261G10020"/>
</dbReference>
<reference evidence="2" key="1">
    <citation type="submission" date="2015-06" db="UniProtKB">
        <authorList>
            <consortium name="EnsemblPlants"/>
        </authorList>
    </citation>
    <scope>IDENTIFICATION</scope>
</reference>
<name>J3L8L4_ORYBR</name>
<dbReference type="HOGENOM" id="CLU_164257_0_0_1"/>
<evidence type="ECO:0000313" key="2">
    <source>
        <dbReference type="EnsemblPlants" id="OB0261G10020.1"/>
    </source>
</evidence>
<dbReference type="Gramene" id="OB0261G10020.1">
    <property type="protein sequence ID" value="OB0261G10020.1"/>
    <property type="gene ID" value="OB0261G10020"/>
</dbReference>
<evidence type="ECO:0000313" key="3">
    <source>
        <dbReference type="Proteomes" id="UP000006038"/>
    </source>
</evidence>
<feature type="region of interest" description="Disordered" evidence="1">
    <location>
        <begin position="40"/>
        <end position="60"/>
    </location>
</feature>
<protein>
    <submittedName>
        <fullName evidence="2">Uncharacterized protein</fullName>
    </submittedName>
</protein>
<evidence type="ECO:0000256" key="1">
    <source>
        <dbReference type="SAM" id="MobiDB-lite"/>
    </source>
</evidence>
<organism evidence="2">
    <name type="scientific">Oryza brachyantha</name>
    <name type="common">malo sina</name>
    <dbReference type="NCBI Taxonomy" id="4533"/>
    <lineage>
        <taxon>Eukaryota</taxon>
        <taxon>Viridiplantae</taxon>
        <taxon>Streptophyta</taxon>
        <taxon>Embryophyta</taxon>
        <taxon>Tracheophyta</taxon>
        <taxon>Spermatophyta</taxon>
        <taxon>Magnoliopsida</taxon>
        <taxon>Liliopsida</taxon>
        <taxon>Poales</taxon>
        <taxon>Poaceae</taxon>
        <taxon>BOP clade</taxon>
        <taxon>Oryzoideae</taxon>
        <taxon>Oryzeae</taxon>
        <taxon>Oryzinae</taxon>
        <taxon>Oryza</taxon>
    </lineage>
</organism>
<keyword evidence="3" id="KW-1185">Reference proteome</keyword>
<sequence>MVRLVFCPYTQVRQTICTSVSLRASTRVSSGFTLLRHSSPSFGSRQVCSNSNPSQKIGVG</sequence>